<dbReference type="EMBL" id="UYRU01043374">
    <property type="protein sequence ID" value="VDK81628.1"/>
    <property type="molecule type" value="Genomic_DNA"/>
</dbReference>
<evidence type="ECO:0000256" key="2">
    <source>
        <dbReference type="ARBA" id="ARBA00023239"/>
    </source>
</evidence>
<keyword evidence="1" id="KW-0547">Nucleotide-binding</keyword>
<dbReference type="InterPro" id="IPR011009">
    <property type="entry name" value="Kinase-like_dom_sf"/>
</dbReference>
<dbReference type="GO" id="GO:0004383">
    <property type="term" value="F:guanylate cyclase activity"/>
    <property type="evidence" value="ECO:0007669"/>
    <property type="project" value="TreeGrafter"/>
</dbReference>
<keyword evidence="2" id="KW-0456">Lyase</keyword>
<dbReference type="InterPro" id="IPR050401">
    <property type="entry name" value="Cyclic_nucleotide_synthase"/>
</dbReference>
<keyword evidence="3" id="KW-0732">Signal</keyword>
<proteinExistence type="predicted"/>
<dbReference type="GO" id="GO:0004016">
    <property type="term" value="F:adenylate cyclase activity"/>
    <property type="evidence" value="ECO:0007669"/>
    <property type="project" value="TreeGrafter"/>
</dbReference>
<dbReference type="GO" id="GO:0007168">
    <property type="term" value="P:receptor guanylyl cyclase signaling pathway"/>
    <property type="evidence" value="ECO:0007669"/>
    <property type="project" value="TreeGrafter"/>
</dbReference>
<dbReference type="GO" id="GO:0000166">
    <property type="term" value="F:nucleotide binding"/>
    <property type="evidence" value="ECO:0007669"/>
    <property type="project" value="UniProtKB-KW"/>
</dbReference>
<reference evidence="4 5" key="1">
    <citation type="submission" date="2018-11" db="EMBL/GenBank/DDBJ databases">
        <authorList>
            <consortium name="Pathogen Informatics"/>
        </authorList>
    </citation>
    <scope>NUCLEOTIDE SEQUENCE [LARGE SCALE GENOMIC DNA]</scope>
</reference>
<evidence type="ECO:0000313" key="5">
    <source>
        <dbReference type="Proteomes" id="UP000281553"/>
    </source>
</evidence>
<evidence type="ECO:0000256" key="1">
    <source>
        <dbReference type="ARBA" id="ARBA00022741"/>
    </source>
</evidence>
<keyword evidence="5" id="KW-1185">Reference proteome</keyword>
<dbReference type="PANTHER" id="PTHR11920">
    <property type="entry name" value="GUANYLYL CYCLASE"/>
    <property type="match status" value="1"/>
</dbReference>
<evidence type="ECO:0000313" key="4">
    <source>
        <dbReference type="EMBL" id="VDK81628.1"/>
    </source>
</evidence>
<dbReference type="OrthoDB" id="60033at2759"/>
<dbReference type="Gene3D" id="1.10.510.10">
    <property type="entry name" value="Transferase(Phosphotransferase) domain 1"/>
    <property type="match status" value="1"/>
</dbReference>
<dbReference type="Proteomes" id="UP000281553">
    <property type="component" value="Unassembled WGS sequence"/>
</dbReference>
<feature type="signal peptide" evidence="3">
    <location>
        <begin position="1"/>
        <end position="19"/>
    </location>
</feature>
<dbReference type="PANTHER" id="PTHR11920:SF501">
    <property type="entry name" value="GUANYLATE CYCLASE 32E"/>
    <property type="match status" value="1"/>
</dbReference>
<dbReference type="GO" id="GO:0001653">
    <property type="term" value="F:peptide receptor activity"/>
    <property type="evidence" value="ECO:0007669"/>
    <property type="project" value="TreeGrafter"/>
</dbReference>
<dbReference type="SUPFAM" id="SSF56112">
    <property type="entry name" value="Protein kinase-like (PK-like)"/>
    <property type="match status" value="1"/>
</dbReference>
<organism evidence="4 5">
    <name type="scientific">Dibothriocephalus latus</name>
    <name type="common">Fish tapeworm</name>
    <name type="synonym">Diphyllobothrium latum</name>
    <dbReference type="NCBI Taxonomy" id="60516"/>
    <lineage>
        <taxon>Eukaryota</taxon>
        <taxon>Metazoa</taxon>
        <taxon>Spiralia</taxon>
        <taxon>Lophotrochozoa</taxon>
        <taxon>Platyhelminthes</taxon>
        <taxon>Cestoda</taxon>
        <taxon>Eucestoda</taxon>
        <taxon>Diphyllobothriidea</taxon>
        <taxon>Diphyllobothriidae</taxon>
        <taxon>Dibothriocephalus</taxon>
    </lineage>
</organism>
<gene>
    <name evidence="4" type="ORF">DILT_LOCUS3257</name>
</gene>
<evidence type="ECO:0000256" key="3">
    <source>
        <dbReference type="SAM" id="SignalP"/>
    </source>
</evidence>
<evidence type="ECO:0008006" key="6">
    <source>
        <dbReference type="Google" id="ProtNLM"/>
    </source>
</evidence>
<protein>
    <recommendedName>
        <fullName evidence="6">Guanylate cyclase</fullName>
    </recommendedName>
</protein>
<accession>A0A3P6UQT2</accession>
<name>A0A3P6UQT2_DIBLA</name>
<dbReference type="GO" id="GO:0005886">
    <property type="term" value="C:plasma membrane"/>
    <property type="evidence" value="ECO:0007669"/>
    <property type="project" value="TreeGrafter"/>
</dbReference>
<sequence length="714" mass="79835">MVCTLDAVCWMWILTSAMALPVARLNLYLGDIDQACWPEGRAYNTSETISTTISYASAQTNGQLASKEGNYNLNFVASCSLVEAAHISSVISFPRKARLPANSSAGHSVFLGPRLGSNCHFITDWIALAADSSEAHRNLYEISYLCQNVKSFRHSQKFLSSHSEKIAFAVNLKDPTLIRSLNIFLRRKGWKNIVVFFESSPAVLTLSALAQDLEMYLSTTATGEEPLNVLTVHYLQLNSDPRVIVERFCNPCEAIILLVRPSISSYFFDMVSNMSFCENSETAIIQVDPSNVITYDVLRLWRYILSDNGTLGAAAQCTFMMSALPAGQGFNISSFILESKIHVSLASAVASAIRLTYVNYAENDDVLPTNTNFFAPLSRGSFTVPVLPNVTYSFSHSVGEAIEYYDFYVFTFKPAIFGGTTNMSALGFEEILELNSVLLSGRRTFTIVNTKIWPNPSRYPGRDFGLLSPCFRVYVRMMGVLMKRDVRRIRCSEAGTDGAVLQPMLVAEVDWGHLHWWLVVYLRVAKRRQQKKAPKIRKCPDRLILYPDDVEAIEVSMPLMEELREDQPIASYGLNVESAIIESQSDGTSVCPGGNAVSRTVLLFNGSILHLKQIDVSEVTLKSKVMDHLRALRELQYENINPFIGVYLDSTSFYLVYEHCSRGSLQDVLAHPTLALDEEFRLFLLNDLIKVFILNIGALIKIAKPSNLSYIMYS</sequence>
<dbReference type="AlphaFoldDB" id="A0A3P6UQT2"/>
<feature type="chain" id="PRO_5018069266" description="Guanylate cyclase" evidence="3">
    <location>
        <begin position="20"/>
        <end position="714"/>
    </location>
</feature>